<dbReference type="PROSITE" id="PS50005">
    <property type="entry name" value="TPR"/>
    <property type="match status" value="2"/>
</dbReference>
<evidence type="ECO:0000256" key="1">
    <source>
        <dbReference type="ARBA" id="ARBA00022737"/>
    </source>
</evidence>
<reference evidence="7" key="1">
    <citation type="submission" date="2020-07" db="EMBL/GenBank/DDBJ databases">
        <title>Huge and variable diversity of episymbiotic CPR bacteria and DPANN archaea in groundwater ecosystems.</title>
        <authorList>
            <person name="He C.Y."/>
            <person name="Keren R."/>
            <person name="Whittaker M."/>
            <person name="Farag I.F."/>
            <person name="Doudna J."/>
            <person name="Cate J.H.D."/>
            <person name="Banfield J.F."/>
        </authorList>
    </citation>
    <scope>NUCLEOTIDE SEQUENCE</scope>
    <source>
        <strain evidence="7">NC_groundwater_717_Ag_S-0.2um_59_8</strain>
    </source>
</reference>
<keyword evidence="1" id="KW-0677">Repeat</keyword>
<feature type="region of interest" description="Disordered" evidence="4">
    <location>
        <begin position="521"/>
        <end position="544"/>
    </location>
</feature>
<feature type="chain" id="PRO_5037388793" evidence="5">
    <location>
        <begin position="36"/>
        <end position="544"/>
    </location>
</feature>
<evidence type="ECO:0000259" key="6">
    <source>
        <dbReference type="Pfam" id="PF13485"/>
    </source>
</evidence>
<dbReference type="AlphaFoldDB" id="A0A932GP96"/>
<evidence type="ECO:0000256" key="2">
    <source>
        <dbReference type="ARBA" id="ARBA00022803"/>
    </source>
</evidence>
<dbReference type="Gene3D" id="1.25.40.10">
    <property type="entry name" value="Tetratricopeptide repeat domain"/>
    <property type="match status" value="2"/>
</dbReference>
<dbReference type="SMART" id="SM00028">
    <property type="entry name" value="TPR"/>
    <property type="match status" value="3"/>
</dbReference>
<evidence type="ECO:0000256" key="4">
    <source>
        <dbReference type="SAM" id="MobiDB-lite"/>
    </source>
</evidence>
<comment type="caution">
    <text evidence="7">The sequence shown here is derived from an EMBL/GenBank/DDBJ whole genome shotgun (WGS) entry which is preliminary data.</text>
</comment>
<keyword evidence="5" id="KW-0732">Signal</keyword>
<protein>
    <submittedName>
        <fullName evidence="7">Tetratricopeptide repeat protein</fullName>
    </submittedName>
</protein>
<evidence type="ECO:0000313" key="7">
    <source>
        <dbReference type="EMBL" id="MBI3014639.1"/>
    </source>
</evidence>
<organism evidence="7 8">
    <name type="scientific">Tectimicrobiota bacterium</name>
    <dbReference type="NCBI Taxonomy" id="2528274"/>
    <lineage>
        <taxon>Bacteria</taxon>
        <taxon>Pseudomonadati</taxon>
        <taxon>Nitrospinota/Tectimicrobiota group</taxon>
        <taxon>Candidatus Tectimicrobiota</taxon>
    </lineage>
</organism>
<evidence type="ECO:0000313" key="8">
    <source>
        <dbReference type="Proteomes" id="UP000741360"/>
    </source>
</evidence>
<dbReference type="InterPro" id="IPR039568">
    <property type="entry name" value="Peptidase_MA-like_dom"/>
</dbReference>
<evidence type="ECO:0000256" key="5">
    <source>
        <dbReference type="SAM" id="SignalP"/>
    </source>
</evidence>
<dbReference type="EMBL" id="JACPSX010000108">
    <property type="protein sequence ID" value="MBI3014639.1"/>
    <property type="molecule type" value="Genomic_DNA"/>
</dbReference>
<dbReference type="PANTHER" id="PTHR44943:SF8">
    <property type="entry name" value="TPR REPEAT-CONTAINING PROTEIN MJ0263"/>
    <property type="match status" value="1"/>
</dbReference>
<dbReference type="InterPro" id="IPR011990">
    <property type="entry name" value="TPR-like_helical_dom_sf"/>
</dbReference>
<dbReference type="Proteomes" id="UP000741360">
    <property type="component" value="Unassembled WGS sequence"/>
</dbReference>
<accession>A0A932GP96</accession>
<dbReference type="PANTHER" id="PTHR44943">
    <property type="entry name" value="CELLULOSE SYNTHASE OPERON PROTEIN C"/>
    <property type="match status" value="1"/>
</dbReference>
<name>A0A932GP96_UNCTE</name>
<feature type="domain" description="Peptidase MA-like" evidence="6">
    <location>
        <begin position="162"/>
        <end position="368"/>
    </location>
</feature>
<dbReference type="Pfam" id="PF13485">
    <property type="entry name" value="Peptidase_MA_2"/>
    <property type="match status" value="1"/>
</dbReference>
<dbReference type="SUPFAM" id="SSF48452">
    <property type="entry name" value="TPR-like"/>
    <property type="match status" value="2"/>
</dbReference>
<dbReference type="InterPro" id="IPR019734">
    <property type="entry name" value="TPR_rpt"/>
</dbReference>
<feature type="repeat" description="TPR" evidence="3">
    <location>
        <begin position="474"/>
        <end position="507"/>
    </location>
</feature>
<dbReference type="Pfam" id="PF13432">
    <property type="entry name" value="TPR_16"/>
    <property type="match status" value="1"/>
</dbReference>
<dbReference type="PROSITE" id="PS50293">
    <property type="entry name" value="TPR_REGION"/>
    <property type="match status" value="1"/>
</dbReference>
<gene>
    <name evidence="7" type="ORF">HYY65_06185</name>
</gene>
<sequence length="544" mass="61028">MRILPSRKKPARAVRLWACLGLLTLALLWPAAASHATFRPSDVAGLDRLHESLRRWDAAEARRLGEELLRQQPQDAQLLSALSWAAFYAGEYDKALDLAEKARSISPNPETQGQTAFVRDTVATVSPLARVQSPHFVVRFKDPEDRVLSLYATEALEKIYERMAREFGFAPREPVRVEIFPDTTSFQKASTLSRKDIEVSGAVGIAKFNKIMVISPRTLLRGYRWLDALVHEYLHVLIVKLSGNYAPIWLHEGLAKYQEARWRSEPSLYLNPLNETLLARALRSGAFVSFSDMEPSLVNLDTSEKIQLSYAEGASAIDYLATRGGPGILRKLLSDIESLGEGGTRKAIENILETPFADFEAAWKSFLRAKGLKEIEGVGLPNYTVREGGVVDTEAQELKQIRSLVARNHVRLGDMFVSRGQNPVAVLEYFRGLSKDPYSPYLLNKLATALIRADRGQESISYLEQILRTNPDYAPAYSHLGELYRQSGKLREARDAFEQVIQINPYDPRVHTRLAELYNGLGNPSRSKQEQEIADLLSSAHPGR</sequence>
<dbReference type="InterPro" id="IPR051685">
    <property type="entry name" value="Ycf3/AcsC/BcsC/TPR_MFPF"/>
</dbReference>
<keyword evidence="2 3" id="KW-0802">TPR repeat</keyword>
<dbReference type="Pfam" id="PF13424">
    <property type="entry name" value="TPR_12"/>
    <property type="match status" value="1"/>
</dbReference>
<evidence type="ECO:0000256" key="3">
    <source>
        <dbReference type="PROSITE-ProRule" id="PRU00339"/>
    </source>
</evidence>
<feature type="repeat" description="TPR" evidence="3">
    <location>
        <begin position="76"/>
        <end position="109"/>
    </location>
</feature>
<proteinExistence type="predicted"/>
<feature type="signal peptide" evidence="5">
    <location>
        <begin position="1"/>
        <end position="35"/>
    </location>
</feature>